<evidence type="ECO:0000313" key="3">
    <source>
        <dbReference type="Proteomes" id="UP000243542"/>
    </source>
</evidence>
<accession>A0A2A9G427</accession>
<dbReference type="Proteomes" id="UP000243542">
    <property type="component" value="Unassembled WGS sequence"/>
</dbReference>
<name>A0A2A9G427_9PSEU</name>
<dbReference type="InterPro" id="IPR029062">
    <property type="entry name" value="Class_I_gatase-like"/>
</dbReference>
<dbReference type="GO" id="GO:0005829">
    <property type="term" value="C:cytosol"/>
    <property type="evidence" value="ECO:0007669"/>
    <property type="project" value="TreeGrafter"/>
</dbReference>
<dbReference type="InterPro" id="IPR011697">
    <property type="entry name" value="Peptidase_C26"/>
</dbReference>
<dbReference type="GO" id="GO:0033969">
    <property type="term" value="F:gamma-glutamyl-gamma-aminobutyrate hydrolase activity"/>
    <property type="evidence" value="ECO:0007669"/>
    <property type="project" value="TreeGrafter"/>
</dbReference>
<comment type="caution">
    <text evidence="2">The sequence shown here is derived from an EMBL/GenBank/DDBJ whole genome shotgun (WGS) entry which is preliminary data.</text>
</comment>
<gene>
    <name evidence="2" type="ORF">ATK36_1162</name>
</gene>
<keyword evidence="2" id="KW-0315">Glutamine amidotransferase</keyword>
<feature type="region of interest" description="Disordered" evidence="1">
    <location>
        <begin position="1"/>
        <end position="28"/>
    </location>
</feature>
<dbReference type="InterPro" id="IPR044668">
    <property type="entry name" value="PuuD-like"/>
</dbReference>
<organism evidence="2 3">
    <name type="scientific">Amycolatopsis sulphurea</name>
    <dbReference type="NCBI Taxonomy" id="76022"/>
    <lineage>
        <taxon>Bacteria</taxon>
        <taxon>Bacillati</taxon>
        <taxon>Actinomycetota</taxon>
        <taxon>Actinomycetes</taxon>
        <taxon>Pseudonocardiales</taxon>
        <taxon>Pseudonocardiaceae</taxon>
        <taxon>Amycolatopsis</taxon>
    </lineage>
</organism>
<dbReference type="SUPFAM" id="SSF52317">
    <property type="entry name" value="Class I glutamine amidotransferase-like"/>
    <property type="match status" value="1"/>
</dbReference>
<protein>
    <submittedName>
        <fullName evidence="2">Putative glutamine amidotransferase</fullName>
    </submittedName>
</protein>
<keyword evidence="3" id="KW-1185">Reference proteome</keyword>
<dbReference type="Pfam" id="PF07722">
    <property type="entry name" value="Peptidase_C26"/>
    <property type="match status" value="1"/>
</dbReference>
<sequence length="299" mass="31870">MKGPFTDSESVKGPFTAFDRNLPPRANSAELGRRGLTRAVKGSNLIPMFHKPLIGISGRRQLAGPGFPQVVEDASVEVFFADYARSVAAAGGVPVLLSAESEPAGVAGRLDGLVLSGGADLDPRGYGRTPGPQAGPAEPRRDEFEFALLDAAWASGLPVLGICRGAQLINVARGGTLVPHLPPDAGEGHSFLGYPRNHRAHPVAFTAGSVPHSLFGAGIFVNSLHHQAVEEVGEGLRAIGRAPDGVIEAIEAEHAPVLGVQWHPEMFDEPDPLFFWLVDRARRDRREPHSRERDHVAIA</sequence>
<dbReference type="PANTHER" id="PTHR43235:SF1">
    <property type="entry name" value="GLUTAMINE AMIDOTRANSFERASE PB2B2.05-RELATED"/>
    <property type="match status" value="1"/>
</dbReference>
<evidence type="ECO:0000313" key="2">
    <source>
        <dbReference type="EMBL" id="PFG57570.1"/>
    </source>
</evidence>
<keyword evidence="2" id="KW-0808">Transferase</keyword>
<dbReference type="Gene3D" id="3.40.50.880">
    <property type="match status" value="1"/>
</dbReference>
<dbReference type="GO" id="GO:0006598">
    <property type="term" value="P:polyamine catabolic process"/>
    <property type="evidence" value="ECO:0007669"/>
    <property type="project" value="TreeGrafter"/>
</dbReference>
<evidence type="ECO:0000256" key="1">
    <source>
        <dbReference type="SAM" id="MobiDB-lite"/>
    </source>
</evidence>
<dbReference type="EMBL" id="PDJK01000001">
    <property type="protein sequence ID" value="PFG57570.1"/>
    <property type="molecule type" value="Genomic_DNA"/>
</dbReference>
<reference evidence="2 3" key="1">
    <citation type="submission" date="2017-10" db="EMBL/GenBank/DDBJ databases">
        <title>Sequencing the genomes of 1000 actinobacteria strains.</title>
        <authorList>
            <person name="Klenk H.-P."/>
        </authorList>
    </citation>
    <scope>NUCLEOTIDE SEQUENCE [LARGE SCALE GENOMIC DNA]</scope>
    <source>
        <strain evidence="2 3">DSM 46092</strain>
    </source>
</reference>
<dbReference type="AlphaFoldDB" id="A0A2A9G427"/>
<dbReference type="PROSITE" id="PS51273">
    <property type="entry name" value="GATASE_TYPE_1"/>
    <property type="match status" value="1"/>
</dbReference>
<dbReference type="GO" id="GO:0016740">
    <property type="term" value="F:transferase activity"/>
    <property type="evidence" value="ECO:0007669"/>
    <property type="project" value="UniProtKB-KW"/>
</dbReference>
<proteinExistence type="predicted"/>
<dbReference type="CDD" id="cd01745">
    <property type="entry name" value="GATase1_2"/>
    <property type="match status" value="1"/>
</dbReference>
<dbReference type="PANTHER" id="PTHR43235">
    <property type="entry name" value="GLUTAMINE AMIDOTRANSFERASE PB2B2.05-RELATED"/>
    <property type="match status" value="1"/>
</dbReference>